<evidence type="ECO:0000313" key="12">
    <source>
        <dbReference type="Proteomes" id="UP000254720"/>
    </source>
</evidence>
<sequence length="163" mass="18614">MRKYFSTGLNWLWIALLVVLIDRYAKYWAVHNLTLTEPLPIFSVFNLTLAYNKGAAFSFLHNASGWQNLFLGSLAAIVSLFILGWLWTLSARERWTNIALCLVLGGAIGNAWDRILYGYVIDFFDFHLGDWHFAIFNTADSAICVGAAMLLWHWLRSPDRGSH</sequence>
<comment type="pathway">
    <text evidence="9">Protein modification; lipoprotein biosynthesis (signal peptide cleavage).</text>
</comment>
<comment type="catalytic activity">
    <reaction evidence="9">
        <text>Release of signal peptides from bacterial membrane prolipoproteins. Hydrolyzes -Xaa-Yaa-Zaa-|-(S,diacylglyceryl)Cys-, in which Xaa is hydrophobic (preferably Leu), and Yaa (Ala or Ser) and Zaa (Gly or Ala) have small, neutral side chains.</text>
        <dbReference type="EC" id="3.4.23.36"/>
    </reaction>
</comment>
<evidence type="ECO:0000256" key="4">
    <source>
        <dbReference type="ARBA" id="ARBA00022692"/>
    </source>
</evidence>
<comment type="caution">
    <text evidence="9">Lacks conserved residue(s) required for the propagation of feature annotation.</text>
</comment>
<dbReference type="InterPro" id="IPR001872">
    <property type="entry name" value="Peptidase_A8"/>
</dbReference>
<evidence type="ECO:0000256" key="8">
    <source>
        <dbReference type="ARBA" id="ARBA00023136"/>
    </source>
</evidence>
<dbReference type="EC" id="3.4.23.36" evidence="9"/>
<evidence type="ECO:0000256" key="5">
    <source>
        <dbReference type="ARBA" id="ARBA00022750"/>
    </source>
</evidence>
<dbReference type="RefSeq" id="WP_114834483.1">
    <property type="nucleotide sequence ID" value="NZ_LR699114.1"/>
</dbReference>
<dbReference type="OrthoDB" id="9810259at2"/>
<keyword evidence="5 9" id="KW-0064">Aspartyl protease</keyword>
<dbReference type="HAMAP" id="MF_00161">
    <property type="entry name" value="LspA"/>
    <property type="match status" value="1"/>
</dbReference>
<accession>A0A370GHI4</accession>
<evidence type="ECO:0000256" key="1">
    <source>
        <dbReference type="ARBA" id="ARBA00006139"/>
    </source>
</evidence>
<keyword evidence="3 9" id="KW-0645">Protease</keyword>
<evidence type="ECO:0000256" key="7">
    <source>
        <dbReference type="ARBA" id="ARBA00022989"/>
    </source>
</evidence>
<dbReference type="EMBL" id="QQAX01000012">
    <property type="protein sequence ID" value="RDI42820.1"/>
    <property type="molecule type" value="Genomic_DNA"/>
</dbReference>
<feature type="transmembrane region" description="Helical" evidence="9">
    <location>
        <begin position="95"/>
        <end position="112"/>
    </location>
</feature>
<gene>
    <name evidence="9" type="primary">lspA</name>
    <name evidence="11" type="ORF">C8D86_11217</name>
</gene>
<evidence type="ECO:0000256" key="9">
    <source>
        <dbReference type="HAMAP-Rule" id="MF_00161"/>
    </source>
</evidence>
<organism evidence="11 12">
    <name type="scientific">Aquicella lusitana</name>
    <dbReference type="NCBI Taxonomy" id="254246"/>
    <lineage>
        <taxon>Bacteria</taxon>
        <taxon>Pseudomonadati</taxon>
        <taxon>Pseudomonadota</taxon>
        <taxon>Gammaproteobacteria</taxon>
        <taxon>Legionellales</taxon>
        <taxon>Coxiellaceae</taxon>
        <taxon>Aquicella</taxon>
    </lineage>
</organism>
<dbReference type="NCBIfam" id="TIGR00077">
    <property type="entry name" value="lspA"/>
    <property type="match status" value="1"/>
</dbReference>
<feature type="active site" evidence="9">
    <location>
        <position position="140"/>
    </location>
</feature>
<keyword evidence="2 9" id="KW-1003">Cell membrane</keyword>
<dbReference type="PRINTS" id="PR00781">
    <property type="entry name" value="LIPOSIGPTASE"/>
</dbReference>
<dbReference type="AlphaFoldDB" id="A0A370GHI4"/>
<feature type="transmembrane region" description="Helical" evidence="9">
    <location>
        <begin position="132"/>
        <end position="155"/>
    </location>
</feature>
<proteinExistence type="inferred from homology"/>
<dbReference type="PANTHER" id="PTHR33695:SF1">
    <property type="entry name" value="LIPOPROTEIN SIGNAL PEPTIDASE"/>
    <property type="match status" value="1"/>
</dbReference>
<evidence type="ECO:0000256" key="10">
    <source>
        <dbReference type="RuleBase" id="RU004181"/>
    </source>
</evidence>
<keyword evidence="12" id="KW-1185">Reference proteome</keyword>
<dbReference type="PANTHER" id="PTHR33695">
    <property type="entry name" value="LIPOPROTEIN SIGNAL PEPTIDASE"/>
    <property type="match status" value="1"/>
</dbReference>
<keyword evidence="6 9" id="KW-0378">Hydrolase</keyword>
<comment type="subcellular location">
    <subcellularLocation>
        <location evidence="9">Cell membrane</location>
        <topology evidence="9">Multi-pass membrane protein</topology>
    </subcellularLocation>
</comment>
<dbReference type="GO" id="GO:0006508">
    <property type="term" value="P:proteolysis"/>
    <property type="evidence" value="ECO:0007669"/>
    <property type="project" value="UniProtKB-KW"/>
</dbReference>
<protein>
    <recommendedName>
        <fullName evidence="9">Lipoprotein signal peptidase</fullName>
        <ecNumber evidence="9">3.4.23.36</ecNumber>
    </recommendedName>
    <alternativeName>
        <fullName evidence="9">Prolipoprotein signal peptidase</fullName>
    </alternativeName>
    <alternativeName>
        <fullName evidence="9">Signal peptidase II</fullName>
        <shortName evidence="9">SPase II</shortName>
    </alternativeName>
</protein>
<name>A0A370GHI4_9COXI</name>
<comment type="caution">
    <text evidence="11">The sequence shown here is derived from an EMBL/GenBank/DDBJ whole genome shotgun (WGS) entry which is preliminary data.</text>
</comment>
<comment type="similarity">
    <text evidence="1 9 10">Belongs to the peptidase A8 family.</text>
</comment>
<dbReference type="GO" id="GO:0004190">
    <property type="term" value="F:aspartic-type endopeptidase activity"/>
    <property type="evidence" value="ECO:0007669"/>
    <property type="project" value="UniProtKB-UniRule"/>
</dbReference>
<dbReference type="Proteomes" id="UP000254720">
    <property type="component" value="Unassembled WGS sequence"/>
</dbReference>
<keyword evidence="4 9" id="KW-0812">Transmembrane</keyword>
<comment type="function">
    <text evidence="9">This protein specifically catalyzes the removal of signal peptides from prolipoproteins.</text>
</comment>
<dbReference type="UniPathway" id="UPA00665"/>
<feature type="transmembrane region" description="Helical" evidence="9">
    <location>
        <begin position="69"/>
        <end position="88"/>
    </location>
</feature>
<evidence type="ECO:0000256" key="6">
    <source>
        <dbReference type="ARBA" id="ARBA00022801"/>
    </source>
</evidence>
<keyword evidence="7 9" id="KW-1133">Transmembrane helix</keyword>
<feature type="active site" evidence="9">
    <location>
        <position position="122"/>
    </location>
</feature>
<evidence type="ECO:0000256" key="3">
    <source>
        <dbReference type="ARBA" id="ARBA00022670"/>
    </source>
</evidence>
<keyword evidence="8 9" id="KW-0472">Membrane</keyword>
<dbReference type="Pfam" id="PF01252">
    <property type="entry name" value="Peptidase_A8"/>
    <property type="match status" value="1"/>
</dbReference>
<evidence type="ECO:0000313" key="11">
    <source>
        <dbReference type="EMBL" id="RDI42820.1"/>
    </source>
</evidence>
<dbReference type="GO" id="GO:0005886">
    <property type="term" value="C:plasma membrane"/>
    <property type="evidence" value="ECO:0007669"/>
    <property type="project" value="UniProtKB-SubCell"/>
</dbReference>
<reference evidence="11 12" key="1">
    <citation type="submission" date="2018-07" db="EMBL/GenBank/DDBJ databases">
        <title>Genomic Encyclopedia of Type Strains, Phase IV (KMG-IV): sequencing the most valuable type-strain genomes for metagenomic binning, comparative biology and taxonomic classification.</title>
        <authorList>
            <person name="Goeker M."/>
        </authorList>
    </citation>
    <scope>NUCLEOTIDE SEQUENCE [LARGE SCALE GENOMIC DNA]</scope>
    <source>
        <strain evidence="11 12">DSM 16500</strain>
    </source>
</reference>
<evidence type="ECO:0000256" key="2">
    <source>
        <dbReference type="ARBA" id="ARBA00022475"/>
    </source>
</evidence>